<organism evidence="1 2">
    <name type="scientific">Portunus trituberculatus</name>
    <name type="common">Swimming crab</name>
    <name type="synonym">Neptunus trituberculatus</name>
    <dbReference type="NCBI Taxonomy" id="210409"/>
    <lineage>
        <taxon>Eukaryota</taxon>
        <taxon>Metazoa</taxon>
        <taxon>Ecdysozoa</taxon>
        <taxon>Arthropoda</taxon>
        <taxon>Crustacea</taxon>
        <taxon>Multicrustacea</taxon>
        <taxon>Malacostraca</taxon>
        <taxon>Eumalacostraca</taxon>
        <taxon>Eucarida</taxon>
        <taxon>Decapoda</taxon>
        <taxon>Pleocyemata</taxon>
        <taxon>Brachyura</taxon>
        <taxon>Eubrachyura</taxon>
        <taxon>Portunoidea</taxon>
        <taxon>Portunidae</taxon>
        <taxon>Portuninae</taxon>
        <taxon>Portunus</taxon>
    </lineage>
</organism>
<dbReference type="AlphaFoldDB" id="A0A5B7IWK0"/>
<accession>A0A5B7IWK0</accession>
<proteinExistence type="predicted"/>
<evidence type="ECO:0000313" key="1">
    <source>
        <dbReference type="EMBL" id="MPC85807.1"/>
    </source>
</evidence>
<comment type="caution">
    <text evidence="1">The sequence shown here is derived from an EMBL/GenBank/DDBJ whole genome shotgun (WGS) entry which is preliminary data.</text>
</comment>
<name>A0A5B7IWK0_PORTR</name>
<evidence type="ECO:0000313" key="2">
    <source>
        <dbReference type="Proteomes" id="UP000324222"/>
    </source>
</evidence>
<dbReference type="Proteomes" id="UP000324222">
    <property type="component" value="Unassembled WGS sequence"/>
</dbReference>
<sequence>MTISTILFSLSYARTVLSRLQEFKIARLSTTIPMMMNFLPMVHSCPSLVKSFLPVLFNPCFCPSLTVHPSCPGMVQDMTKALISLC</sequence>
<reference evidence="1 2" key="1">
    <citation type="submission" date="2019-05" db="EMBL/GenBank/DDBJ databases">
        <title>Another draft genome of Portunus trituberculatus and its Hox gene families provides insights of decapod evolution.</title>
        <authorList>
            <person name="Jeong J.-H."/>
            <person name="Song I."/>
            <person name="Kim S."/>
            <person name="Choi T."/>
            <person name="Kim D."/>
            <person name="Ryu S."/>
            <person name="Kim W."/>
        </authorList>
    </citation>
    <scope>NUCLEOTIDE SEQUENCE [LARGE SCALE GENOMIC DNA]</scope>
    <source>
        <tissue evidence="1">Muscle</tissue>
    </source>
</reference>
<keyword evidence="2" id="KW-1185">Reference proteome</keyword>
<dbReference type="EMBL" id="VSRR010069645">
    <property type="protein sequence ID" value="MPC85807.1"/>
    <property type="molecule type" value="Genomic_DNA"/>
</dbReference>
<gene>
    <name evidence="1" type="ORF">E2C01_080603</name>
</gene>
<protein>
    <submittedName>
        <fullName evidence="1">Uncharacterized protein</fullName>
    </submittedName>
</protein>